<feature type="compositionally biased region" description="Polar residues" evidence="1">
    <location>
        <begin position="105"/>
        <end position="119"/>
    </location>
</feature>
<dbReference type="InterPro" id="IPR036865">
    <property type="entry name" value="CRAL-TRIO_dom_sf"/>
</dbReference>
<feature type="domain" description="CRAL-TRIO" evidence="2">
    <location>
        <begin position="263"/>
        <end position="409"/>
    </location>
</feature>
<dbReference type="InterPro" id="IPR053012">
    <property type="entry name" value="ER-organelle_contact"/>
</dbReference>
<gene>
    <name evidence="4" type="primary">Mospd2_4</name>
    <name evidence="3" type="synonym">Mospd2_14</name>
    <name evidence="3" type="ORF">g.11819</name>
    <name evidence="4" type="ORF">g.11820</name>
</gene>
<feature type="compositionally biased region" description="Basic residues" evidence="1">
    <location>
        <begin position="137"/>
        <end position="150"/>
    </location>
</feature>
<dbReference type="PANTHER" id="PTHR46384">
    <property type="entry name" value="MOTILE SPERM DOMAIN-CONTAINING PROTEIN 2"/>
    <property type="match status" value="1"/>
</dbReference>
<dbReference type="Gene3D" id="3.40.525.10">
    <property type="entry name" value="CRAL-TRIO lipid binding domain"/>
    <property type="match status" value="1"/>
</dbReference>
<dbReference type="Pfam" id="PF00650">
    <property type="entry name" value="CRAL_TRIO"/>
    <property type="match status" value="1"/>
</dbReference>
<evidence type="ECO:0000259" key="2">
    <source>
        <dbReference type="PROSITE" id="PS50191"/>
    </source>
</evidence>
<protein>
    <submittedName>
        <fullName evidence="4">Motile sperm domain-containing protein 2</fullName>
    </submittedName>
</protein>
<evidence type="ECO:0000313" key="4">
    <source>
        <dbReference type="EMBL" id="MDE52149.1"/>
    </source>
</evidence>
<dbReference type="InterPro" id="IPR036273">
    <property type="entry name" value="CRAL/TRIO_N_dom_sf"/>
</dbReference>
<dbReference type="AlphaFoldDB" id="A0A6G1SP44"/>
<reference evidence="4" key="1">
    <citation type="submission" date="2018-10" db="EMBL/GenBank/DDBJ databases">
        <title>Transcriptome assembly of Aceria tosichella (Wheat curl mite) Type 2.</title>
        <authorList>
            <person name="Scully E.D."/>
            <person name="Geib S.M."/>
            <person name="Palmer N.A."/>
            <person name="Gupta A.K."/>
            <person name="Sarath G."/>
            <person name="Tatineni S."/>
        </authorList>
    </citation>
    <scope>NUCLEOTIDE SEQUENCE</scope>
    <source>
        <strain evidence="4">LincolnNE</strain>
    </source>
</reference>
<dbReference type="EMBL" id="GGYP01003311">
    <property type="protein sequence ID" value="MDE48082.1"/>
    <property type="molecule type" value="Transcribed_RNA"/>
</dbReference>
<proteinExistence type="predicted"/>
<dbReference type="EMBL" id="GGYP01007378">
    <property type="protein sequence ID" value="MDE52149.1"/>
    <property type="molecule type" value="Transcribed_RNA"/>
</dbReference>
<dbReference type="GO" id="GO:0140284">
    <property type="term" value="C:endoplasmic reticulum-endosome membrane contact site"/>
    <property type="evidence" value="ECO:0007669"/>
    <property type="project" value="TreeGrafter"/>
</dbReference>
<dbReference type="SMART" id="SM00516">
    <property type="entry name" value="SEC14"/>
    <property type="match status" value="1"/>
</dbReference>
<feature type="compositionally biased region" description="Acidic residues" evidence="1">
    <location>
        <begin position="78"/>
        <end position="104"/>
    </location>
</feature>
<dbReference type="CDD" id="cd00170">
    <property type="entry name" value="SEC14"/>
    <property type="match status" value="1"/>
</dbReference>
<feature type="region of interest" description="Disordered" evidence="1">
    <location>
        <begin position="1"/>
        <end position="158"/>
    </location>
</feature>
<feature type="region of interest" description="Disordered" evidence="1">
    <location>
        <begin position="447"/>
        <end position="477"/>
    </location>
</feature>
<dbReference type="PANTHER" id="PTHR46384:SF1">
    <property type="entry name" value="MOTILE SPERM DOMAIN-CONTAINING PROTEIN 2"/>
    <property type="match status" value="1"/>
</dbReference>
<evidence type="ECO:0000313" key="3">
    <source>
        <dbReference type="EMBL" id="MDE48082.1"/>
    </source>
</evidence>
<evidence type="ECO:0000256" key="1">
    <source>
        <dbReference type="SAM" id="MobiDB-lite"/>
    </source>
</evidence>
<dbReference type="InterPro" id="IPR001251">
    <property type="entry name" value="CRAL-TRIO_dom"/>
</dbReference>
<sequence length="486" mass="54645">MFKSVFGYSNQIDLKTAEMEPVKPLSTDSEQDKAGAKKSSSNPMKKGRKKLSSMMNRLHVGRKKSCSDGGPNRSDVECQSENDDWRSDDDSDNEGTAGDDDDADSYTTAEMTAPNTTNEPADLAGQQAGCGGGAGHNKSRRRSSQHRKASIKPVHDDSKKFVLPEEECDIPTFLHTKNCSPRLLEETRRLLKERYAKNPDSFYETDYQRMLADDWTVTRFLLRRRLDPKRTAKLMEECGKFRKTYKMSELKPCEFPREFHQAGGLFKYAPDRVGNVTMYMRIKMYRRVPEISELFKAFILCVLEQCDVANGGRGTAVVFDLSGCGLQNVDLGFLSWLLSSFRNYCPKGVSYIMVLNLPWILNATCKLAMTWMSQSNRRALRFVQGSAIEEFIAPENLPDYLGGSCKLNYRQVPAGSVPAVETCHKFDLTPKQALKIKELFKEYLNESDHHQATSESSTSLSAPVEHPTNDNKPNGSIPIVGFVVPT</sequence>
<dbReference type="SUPFAM" id="SSF46938">
    <property type="entry name" value="CRAL/TRIO N-terminal domain"/>
    <property type="match status" value="1"/>
</dbReference>
<dbReference type="GO" id="GO:0012505">
    <property type="term" value="C:endomembrane system"/>
    <property type="evidence" value="ECO:0007669"/>
    <property type="project" value="TreeGrafter"/>
</dbReference>
<dbReference type="PROSITE" id="PS50191">
    <property type="entry name" value="CRAL_TRIO"/>
    <property type="match status" value="1"/>
</dbReference>
<accession>A0A6G1SP44</accession>
<name>A0A6G1SP44_9ACAR</name>
<dbReference type="SUPFAM" id="SSF52087">
    <property type="entry name" value="CRAL/TRIO domain"/>
    <property type="match status" value="1"/>
</dbReference>
<organism evidence="4">
    <name type="scientific">Aceria tosichella</name>
    <name type="common">wheat curl mite</name>
    <dbReference type="NCBI Taxonomy" id="561515"/>
    <lineage>
        <taxon>Eukaryota</taxon>
        <taxon>Metazoa</taxon>
        <taxon>Ecdysozoa</taxon>
        <taxon>Arthropoda</taxon>
        <taxon>Chelicerata</taxon>
        <taxon>Arachnida</taxon>
        <taxon>Acari</taxon>
        <taxon>Acariformes</taxon>
        <taxon>Trombidiformes</taxon>
        <taxon>Prostigmata</taxon>
        <taxon>Eupodina</taxon>
        <taxon>Eriophyoidea</taxon>
        <taxon>Eriophyidae</taxon>
        <taxon>Eriophyinae</taxon>
        <taxon>Aceriini</taxon>
        <taxon>Aceria</taxon>
    </lineage>
</organism>